<dbReference type="Gene3D" id="2.70.130.10">
    <property type="entry name" value="Mannose-6-phosphate receptor binding domain"/>
    <property type="match status" value="1"/>
</dbReference>
<evidence type="ECO:0000256" key="2">
    <source>
        <dbReference type="ARBA" id="ARBA00022448"/>
    </source>
</evidence>
<keyword evidence="2" id="KW-0813">Transport</keyword>
<dbReference type="PANTHER" id="PTHR15071">
    <property type="entry name" value="MANNOSE-6-PHOSPHATE RECEPTOR FAMILY MEMBER"/>
    <property type="match status" value="1"/>
</dbReference>
<dbReference type="GO" id="GO:0010008">
    <property type="term" value="C:endosome membrane"/>
    <property type="evidence" value="ECO:0007669"/>
    <property type="project" value="UniProtKB-SubCell"/>
</dbReference>
<dbReference type="PROSITE" id="PS51914">
    <property type="entry name" value="MRH"/>
    <property type="match status" value="1"/>
</dbReference>
<protein>
    <recommendedName>
        <fullName evidence="10">MRH domain-containing protein</fullName>
    </recommendedName>
</protein>
<evidence type="ECO:0000256" key="7">
    <source>
        <dbReference type="ARBA" id="ARBA00023157"/>
    </source>
</evidence>
<evidence type="ECO:0000256" key="4">
    <source>
        <dbReference type="ARBA" id="ARBA00022729"/>
    </source>
</evidence>
<dbReference type="GO" id="GO:0005802">
    <property type="term" value="C:trans-Golgi network"/>
    <property type="evidence" value="ECO:0007669"/>
    <property type="project" value="TreeGrafter"/>
</dbReference>
<comment type="caution">
    <text evidence="11">The sequence shown here is derived from an EMBL/GenBank/DDBJ whole genome shotgun (WGS) entry which is preliminary data.</text>
</comment>
<feature type="signal peptide" evidence="9">
    <location>
        <begin position="1"/>
        <end position="22"/>
    </location>
</feature>
<dbReference type="PANTHER" id="PTHR15071:SF0">
    <property type="entry name" value="MANNOSE 6-PHOSPHATE RECEPTOR-LIKE PROTEIN 1"/>
    <property type="match status" value="1"/>
</dbReference>
<evidence type="ECO:0000256" key="8">
    <source>
        <dbReference type="SAM" id="Phobius"/>
    </source>
</evidence>
<feature type="domain" description="MRH" evidence="10">
    <location>
        <begin position="158"/>
        <end position="300"/>
    </location>
</feature>
<organism evidence="11 12">
    <name type="scientific">Littorina saxatilis</name>
    <dbReference type="NCBI Taxonomy" id="31220"/>
    <lineage>
        <taxon>Eukaryota</taxon>
        <taxon>Metazoa</taxon>
        <taxon>Spiralia</taxon>
        <taxon>Lophotrochozoa</taxon>
        <taxon>Mollusca</taxon>
        <taxon>Gastropoda</taxon>
        <taxon>Caenogastropoda</taxon>
        <taxon>Littorinimorpha</taxon>
        <taxon>Littorinoidea</taxon>
        <taxon>Littorinidae</taxon>
        <taxon>Littorina</taxon>
    </lineage>
</organism>
<comment type="subcellular location">
    <subcellularLocation>
        <location evidence="1">Endomembrane system</location>
    </subcellularLocation>
</comment>
<feature type="transmembrane region" description="Helical" evidence="8">
    <location>
        <begin position="334"/>
        <end position="358"/>
    </location>
</feature>
<evidence type="ECO:0000256" key="6">
    <source>
        <dbReference type="ARBA" id="ARBA00023136"/>
    </source>
</evidence>
<evidence type="ECO:0000259" key="10">
    <source>
        <dbReference type="PROSITE" id="PS51914"/>
    </source>
</evidence>
<reference evidence="11 12" key="1">
    <citation type="submission" date="2024-02" db="EMBL/GenBank/DDBJ databases">
        <title>Chromosome-scale genome assembly of the rough periwinkle Littorina saxatilis.</title>
        <authorList>
            <person name="De Jode A."/>
            <person name="Faria R."/>
            <person name="Formenti G."/>
            <person name="Sims Y."/>
            <person name="Smith T.P."/>
            <person name="Tracey A."/>
            <person name="Wood J.M.D."/>
            <person name="Zagrodzka Z.B."/>
            <person name="Johannesson K."/>
            <person name="Butlin R.K."/>
            <person name="Leder E.H."/>
        </authorList>
    </citation>
    <scope>NUCLEOTIDE SEQUENCE [LARGE SCALE GENOMIC DNA]</scope>
    <source>
        <strain evidence="11">Snail1</strain>
        <tissue evidence="11">Muscle</tissue>
    </source>
</reference>
<keyword evidence="4 9" id="KW-0732">Signal</keyword>
<dbReference type="InterPro" id="IPR044865">
    <property type="entry name" value="MRH_dom"/>
</dbReference>
<evidence type="ECO:0000256" key="9">
    <source>
        <dbReference type="SAM" id="SignalP"/>
    </source>
</evidence>
<keyword evidence="3 8" id="KW-0812">Transmembrane</keyword>
<evidence type="ECO:0000313" key="11">
    <source>
        <dbReference type="EMBL" id="KAK7110415.1"/>
    </source>
</evidence>
<dbReference type="InterPro" id="IPR009011">
    <property type="entry name" value="Man6P_isomerase_rcpt-bd_dom_sf"/>
</dbReference>
<dbReference type="AlphaFoldDB" id="A0AAN9BSN3"/>
<evidence type="ECO:0000256" key="5">
    <source>
        <dbReference type="ARBA" id="ARBA00022989"/>
    </source>
</evidence>
<evidence type="ECO:0000256" key="1">
    <source>
        <dbReference type="ARBA" id="ARBA00004308"/>
    </source>
</evidence>
<dbReference type="Proteomes" id="UP001374579">
    <property type="component" value="Unassembled WGS sequence"/>
</dbReference>
<keyword evidence="6 8" id="KW-0472">Membrane</keyword>
<sequence>MTVLKVSLPCLLLAISWVLVSSEDPFAPPKTVNQVLHASFEPRIPTTGESAAGTRIARPHKFTPASSDSPHDVKDPIKTTPSVTASAIPADVRTSTNNTASINVRPGADVTARADIRTPSHVRKNSKGVTSVRAIEKNTATKQTPSVGGEPVGCRKVSPCVCETGTGQRVDLTPLGNTDGSPRFLDLLDQSGGPGYSYSWNPCYGFNEGICKDVAVCQTLPNSLPGNYNLGNQGSVDFETSSSSGLVMKYIGEGSPGLPQRLTFIQLQCDPDVEADFTVQGEQVTGSYYFTLRSRYACATLPTPPTLPTGGSNTVTFPGPTGNPIYSLKTVVNLLFVLTLVAVAGLVVLLLVLTVICVRRGMTTGSSDAHLLPPQYECHDKKQLLSV</sequence>
<proteinExistence type="predicted"/>
<evidence type="ECO:0000313" key="12">
    <source>
        <dbReference type="Proteomes" id="UP001374579"/>
    </source>
</evidence>
<gene>
    <name evidence="11" type="ORF">V1264_014296</name>
</gene>
<keyword evidence="12" id="KW-1185">Reference proteome</keyword>
<dbReference type="GO" id="GO:0000139">
    <property type="term" value="C:Golgi membrane"/>
    <property type="evidence" value="ECO:0007669"/>
    <property type="project" value="UniProtKB-SubCell"/>
</dbReference>
<name>A0AAN9BSN3_9CAEN</name>
<dbReference type="SUPFAM" id="SSF50911">
    <property type="entry name" value="Mannose 6-phosphate receptor domain"/>
    <property type="match status" value="1"/>
</dbReference>
<keyword evidence="7" id="KW-1015">Disulfide bond</keyword>
<dbReference type="EMBL" id="JBAMIC010000003">
    <property type="protein sequence ID" value="KAK7110415.1"/>
    <property type="molecule type" value="Genomic_DNA"/>
</dbReference>
<evidence type="ECO:0000256" key="3">
    <source>
        <dbReference type="ARBA" id="ARBA00022692"/>
    </source>
</evidence>
<accession>A0AAN9BSN3</accession>
<feature type="chain" id="PRO_5042957546" description="MRH domain-containing protein" evidence="9">
    <location>
        <begin position="23"/>
        <end position="387"/>
    </location>
</feature>
<keyword evidence="5 8" id="KW-1133">Transmembrane helix</keyword>